<keyword evidence="2" id="KW-1185">Reference proteome</keyword>
<dbReference type="InterPro" id="IPR019639">
    <property type="entry name" value="DUF2505"/>
</dbReference>
<sequence length="171" mass="18120">MPRTFDIVTESSASVGQVHAAFSRKDYWLARHEAFDASTSMDSLTVDPDGTVTMHATQYLGRQLLPGAVARLVPGDIKILHSEMWTPVAPDEVRGEVRVSAPGGLGSGLANARLVPAGPPGHHGSQLLFAASVEVKIPLLGGKLENAIGANLAENIPVIQHFTTAWIAEHS</sequence>
<dbReference type="RefSeq" id="WP_369739227.1">
    <property type="nucleotide sequence ID" value="NZ_JBGEDP010000001.1"/>
</dbReference>
<name>A0ABV4C6G9_9MYCO</name>
<proteinExistence type="predicted"/>
<evidence type="ECO:0000313" key="1">
    <source>
        <dbReference type="EMBL" id="MEY8016875.1"/>
    </source>
</evidence>
<reference evidence="1 2" key="1">
    <citation type="submission" date="2024-08" db="EMBL/GenBank/DDBJ databases">
        <title>Mycobacterium servetensis sp. nov., a novel rapid-growing mycobacterial species recovered from a human patient in Zaragoza, Spain.</title>
        <authorList>
            <person name="Tristancho-Baro A.I."/>
            <person name="Buenestado-Serrano S."/>
            <person name="Garcia De Viedma D."/>
            <person name="Milagro-Beamonte A."/>
            <person name="Burillo N."/>
            <person name="Sanz S."/>
            <person name="Lopez-Calleja A.I."/>
            <person name="Penas-Utrilla D."/>
            <person name="Guardingo M."/>
            <person name="Garcia M.J."/>
            <person name="Vinuelas-Bayon J."/>
        </authorList>
    </citation>
    <scope>NUCLEOTIDE SEQUENCE [LARGE SCALE GENOMIC DNA]</scope>
    <source>
        <strain evidence="2">HUMS_12744610</strain>
    </source>
</reference>
<dbReference type="EMBL" id="JBGEDP010000001">
    <property type="protein sequence ID" value="MEY8016875.1"/>
    <property type="molecule type" value="Genomic_DNA"/>
</dbReference>
<accession>A0ABV4C6G9</accession>
<dbReference type="Proteomes" id="UP001564760">
    <property type="component" value="Unassembled WGS sequence"/>
</dbReference>
<gene>
    <name evidence="1" type="ORF">AB8998_18660</name>
</gene>
<dbReference type="Pfam" id="PF10698">
    <property type="entry name" value="DUF2505"/>
    <property type="match status" value="1"/>
</dbReference>
<organism evidence="1 2">
    <name type="scientific">Mycobacterium servetii</name>
    <dbReference type="NCBI Taxonomy" id="3237418"/>
    <lineage>
        <taxon>Bacteria</taxon>
        <taxon>Bacillati</taxon>
        <taxon>Actinomycetota</taxon>
        <taxon>Actinomycetes</taxon>
        <taxon>Mycobacteriales</taxon>
        <taxon>Mycobacteriaceae</taxon>
        <taxon>Mycobacterium</taxon>
    </lineage>
</organism>
<comment type="caution">
    <text evidence="1">The sequence shown here is derived from an EMBL/GenBank/DDBJ whole genome shotgun (WGS) entry which is preliminary data.</text>
</comment>
<protein>
    <submittedName>
        <fullName evidence="1">DUF2505 domain-containing protein</fullName>
    </submittedName>
</protein>
<evidence type="ECO:0000313" key="2">
    <source>
        <dbReference type="Proteomes" id="UP001564760"/>
    </source>
</evidence>